<sequence length="304" mass="34051">MLNRLEMLRIFCCAAETRNFREAAQQLGISPQAVTRAIQQLESQLGELLFHRNTRQCRVTRSGERLAAQARLSVEGIDSLFRLAEDSATQPVEGHVRLTAPEAIGQASLVHSLARLRQQHPGLRFELHLEDDETNVVDEQIDIGIRHGLIRDSRFVARQVAEVRFFMVASPALLQQTGSPQTLAELQAQPVVSTIDQRTGRPWPWFFRQDAQWIPREPALLGNSTQAECAAALAGLGFAQLPGFIAIPHLRQGTLCEVLPALAPMPWALSVYRPQRSPVPPRMRAVYDWLVRDFSNPDFFPASP</sequence>
<dbReference type="PROSITE" id="PS50931">
    <property type="entry name" value="HTH_LYSR"/>
    <property type="match status" value="1"/>
</dbReference>
<dbReference type="PRINTS" id="PR00039">
    <property type="entry name" value="HTHLYSR"/>
</dbReference>
<keyword evidence="7" id="KW-1185">Reference proteome</keyword>
<gene>
    <name evidence="6" type="ORF">DFR38_1157</name>
</gene>
<dbReference type="SUPFAM" id="SSF46785">
    <property type="entry name" value="Winged helix' DNA-binding domain"/>
    <property type="match status" value="1"/>
</dbReference>
<dbReference type="Gene3D" id="3.40.190.290">
    <property type="match status" value="1"/>
</dbReference>
<dbReference type="Proteomes" id="UP000248395">
    <property type="component" value="Unassembled WGS sequence"/>
</dbReference>
<reference evidence="6 7" key="1">
    <citation type="submission" date="2018-05" db="EMBL/GenBank/DDBJ databases">
        <title>Genomic Encyclopedia of Type Strains, Phase IV (KMG-IV): sequencing the most valuable type-strain genomes for metagenomic binning, comparative biology and taxonomic classification.</title>
        <authorList>
            <person name="Goeker M."/>
        </authorList>
    </citation>
    <scope>NUCLEOTIDE SEQUENCE [LARGE SCALE GENOMIC DNA]</scope>
    <source>
        <strain evidence="6 7">DSM 25134</strain>
    </source>
</reference>
<dbReference type="InterPro" id="IPR036388">
    <property type="entry name" value="WH-like_DNA-bd_sf"/>
</dbReference>
<keyword evidence="4" id="KW-0804">Transcription</keyword>
<evidence type="ECO:0000256" key="3">
    <source>
        <dbReference type="ARBA" id="ARBA00023125"/>
    </source>
</evidence>
<dbReference type="EMBL" id="QJKC01000015">
    <property type="protein sequence ID" value="PXX43379.1"/>
    <property type="molecule type" value="Genomic_DNA"/>
</dbReference>
<keyword evidence="3 6" id="KW-0238">DNA-binding</keyword>
<name>A0A318J662_9NEIS</name>
<dbReference type="Pfam" id="PF03466">
    <property type="entry name" value="LysR_substrate"/>
    <property type="match status" value="1"/>
</dbReference>
<keyword evidence="2" id="KW-0805">Transcription regulation</keyword>
<dbReference type="OrthoDB" id="8523827at2"/>
<evidence type="ECO:0000313" key="6">
    <source>
        <dbReference type="EMBL" id="PXX43379.1"/>
    </source>
</evidence>
<evidence type="ECO:0000256" key="2">
    <source>
        <dbReference type="ARBA" id="ARBA00023015"/>
    </source>
</evidence>
<evidence type="ECO:0000313" key="7">
    <source>
        <dbReference type="Proteomes" id="UP000248395"/>
    </source>
</evidence>
<comment type="caution">
    <text evidence="6">The sequence shown here is derived from an EMBL/GenBank/DDBJ whole genome shotgun (WGS) entry which is preliminary data.</text>
</comment>
<dbReference type="CDD" id="cd08422">
    <property type="entry name" value="PBP2_CrgA_like"/>
    <property type="match status" value="1"/>
</dbReference>
<evidence type="ECO:0000256" key="4">
    <source>
        <dbReference type="ARBA" id="ARBA00023163"/>
    </source>
</evidence>
<evidence type="ECO:0000256" key="1">
    <source>
        <dbReference type="ARBA" id="ARBA00009437"/>
    </source>
</evidence>
<proteinExistence type="inferred from homology"/>
<comment type="similarity">
    <text evidence="1">Belongs to the LysR transcriptional regulatory family.</text>
</comment>
<evidence type="ECO:0000259" key="5">
    <source>
        <dbReference type="PROSITE" id="PS50931"/>
    </source>
</evidence>
<dbReference type="InterPro" id="IPR036390">
    <property type="entry name" value="WH_DNA-bd_sf"/>
</dbReference>
<dbReference type="InterPro" id="IPR000847">
    <property type="entry name" value="LysR_HTH_N"/>
</dbReference>
<dbReference type="PANTHER" id="PTHR30537">
    <property type="entry name" value="HTH-TYPE TRANSCRIPTIONAL REGULATOR"/>
    <property type="match status" value="1"/>
</dbReference>
<protein>
    <submittedName>
        <fullName evidence="6">DNA-binding transcriptional LysR family regulator</fullName>
    </submittedName>
</protein>
<feature type="domain" description="HTH lysR-type" evidence="5">
    <location>
        <begin position="1"/>
        <end position="60"/>
    </location>
</feature>
<dbReference type="InterPro" id="IPR058163">
    <property type="entry name" value="LysR-type_TF_proteobact-type"/>
</dbReference>
<dbReference type="RefSeq" id="WP_110313602.1">
    <property type="nucleotide sequence ID" value="NZ_QJKC01000015.1"/>
</dbReference>
<dbReference type="SUPFAM" id="SSF53850">
    <property type="entry name" value="Periplasmic binding protein-like II"/>
    <property type="match status" value="1"/>
</dbReference>
<dbReference type="AlphaFoldDB" id="A0A318J662"/>
<organism evidence="6 7">
    <name type="scientific">Aquitalea magnusonii</name>
    <dbReference type="NCBI Taxonomy" id="332411"/>
    <lineage>
        <taxon>Bacteria</taxon>
        <taxon>Pseudomonadati</taxon>
        <taxon>Pseudomonadota</taxon>
        <taxon>Betaproteobacteria</taxon>
        <taxon>Neisseriales</taxon>
        <taxon>Chromobacteriaceae</taxon>
        <taxon>Aquitalea</taxon>
    </lineage>
</organism>
<dbReference type="Pfam" id="PF00126">
    <property type="entry name" value="HTH_1"/>
    <property type="match status" value="1"/>
</dbReference>
<dbReference type="PANTHER" id="PTHR30537:SF5">
    <property type="entry name" value="HTH-TYPE TRANSCRIPTIONAL ACTIVATOR TTDR-RELATED"/>
    <property type="match status" value="1"/>
</dbReference>
<dbReference type="GO" id="GO:0003700">
    <property type="term" value="F:DNA-binding transcription factor activity"/>
    <property type="evidence" value="ECO:0007669"/>
    <property type="project" value="InterPro"/>
</dbReference>
<dbReference type="Gene3D" id="1.10.10.10">
    <property type="entry name" value="Winged helix-like DNA-binding domain superfamily/Winged helix DNA-binding domain"/>
    <property type="match status" value="1"/>
</dbReference>
<dbReference type="InterPro" id="IPR005119">
    <property type="entry name" value="LysR_subst-bd"/>
</dbReference>
<dbReference type="GO" id="GO:0003677">
    <property type="term" value="F:DNA binding"/>
    <property type="evidence" value="ECO:0007669"/>
    <property type="project" value="UniProtKB-KW"/>
</dbReference>
<accession>A0A318J662</accession>